<dbReference type="EMBL" id="UINC01019599">
    <property type="protein sequence ID" value="SVA83077.1"/>
    <property type="molecule type" value="Genomic_DNA"/>
</dbReference>
<dbReference type="Pfam" id="PF03960">
    <property type="entry name" value="ArsC"/>
    <property type="match status" value="1"/>
</dbReference>
<organism evidence="1">
    <name type="scientific">marine metagenome</name>
    <dbReference type="NCBI Taxonomy" id="408172"/>
    <lineage>
        <taxon>unclassified sequences</taxon>
        <taxon>metagenomes</taxon>
        <taxon>ecological metagenomes</taxon>
    </lineage>
</organism>
<protein>
    <recommendedName>
        <fullName evidence="2">Arsenate reductase (Glutaredoxin)</fullName>
    </recommendedName>
</protein>
<sequence>VQLLKDRGIDPHIIEYLKNPPSVSDIRNLSKKLGLHPKEFIRTREPDFKEQKLSDNLEDSELLFEAMSRYPKIIERPIVVKENIAVLGRPPENILTLLE</sequence>
<dbReference type="AlphaFoldDB" id="A0A381Z2V0"/>
<dbReference type="PANTHER" id="PTHR30041:SF4">
    <property type="entry name" value="ARSENATE REDUCTASE"/>
    <property type="match status" value="1"/>
</dbReference>
<dbReference type="Gene3D" id="3.40.30.10">
    <property type="entry name" value="Glutaredoxin"/>
    <property type="match status" value="1"/>
</dbReference>
<dbReference type="PROSITE" id="PS51353">
    <property type="entry name" value="ARSC"/>
    <property type="match status" value="1"/>
</dbReference>
<gene>
    <name evidence="1" type="ORF">METZ01_LOCUS135931</name>
</gene>
<proteinExistence type="predicted"/>
<accession>A0A381Z2V0</accession>
<evidence type="ECO:0008006" key="2">
    <source>
        <dbReference type="Google" id="ProtNLM"/>
    </source>
</evidence>
<dbReference type="InterPro" id="IPR006660">
    <property type="entry name" value="Arsenate_reductase-like"/>
</dbReference>
<dbReference type="PANTHER" id="PTHR30041">
    <property type="entry name" value="ARSENATE REDUCTASE"/>
    <property type="match status" value="1"/>
</dbReference>
<reference evidence="1" key="1">
    <citation type="submission" date="2018-05" db="EMBL/GenBank/DDBJ databases">
        <authorList>
            <person name="Lanie J.A."/>
            <person name="Ng W.-L."/>
            <person name="Kazmierczak K.M."/>
            <person name="Andrzejewski T.M."/>
            <person name="Davidsen T.M."/>
            <person name="Wayne K.J."/>
            <person name="Tettelin H."/>
            <person name="Glass J.I."/>
            <person name="Rusch D."/>
            <person name="Podicherti R."/>
            <person name="Tsui H.-C.T."/>
            <person name="Winkler M.E."/>
        </authorList>
    </citation>
    <scope>NUCLEOTIDE SEQUENCE</scope>
</reference>
<dbReference type="InterPro" id="IPR036249">
    <property type="entry name" value="Thioredoxin-like_sf"/>
</dbReference>
<name>A0A381Z2V0_9ZZZZ</name>
<feature type="non-terminal residue" evidence="1">
    <location>
        <position position="1"/>
    </location>
</feature>
<dbReference type="SUPFAM" id="SSF52833">
    <property type="entry name" value="Thioredoxin-like"/>
    <property type="match status" value="1"/>
</dbReference>
<evidence type="ECO:0000313" key="1">
    <source>
        <dbReference type="EMBL" id="SVA83077.1"/>
    </source>
</evidence>